<dbReference type="GO" id="GO:0016787">
    <property type="term" value="F:hydrolase activity"/>
    <property type="evidence" value="ECO:0007669"/>
    <property type="project" value="UniProtKB-KW"/>
</dbReference>
<keyword evidence="1" id="KW-0732">Signal</keyword>
<name>A0ABV3Z8R5_9BACT</name>
<dbReference type="InterPro" id="IPR012341">
    <property type="entry name" value="6hp_glycosidase-like_sf"/>
</dbReference>
<dbReference type="InterPro" id="IPR016518">
    <property type="entry name" value="Alpha-L-fucosidase"/>
</dbReference>
<feature type="domain" description="Alpha fucosidase A-like C-terminal" evidence="3">
    <location>
        <begin position="693"/>
        <end position="781"/>
    </location>
</feature>
<dbReference type="PANTHER" id="PTHR31084">
    <property type="entry name" value="ALPHA-L-FUCOSIDASE 2"/>
    <property type="match status" value="1"/>
</dbReference>
<protein>
    <submittedName>
        <fullName evidence="5">Glycoside hydrolase N-terminal domain-containing protein</fullName>
    </submittedName>
</protein>
<dbReference type="Proteomes" id="UP001560573">
    <property type="component" value="Unassembled WGS sequence"/>
</dbReference>
<comment type="caution">
    <text evidence="5">The sequence shown here is derived from an EMBL/GenBank/DDBJ whole genome shotgun (WGS) entry which is preliminary data.</text>
</comment>
<dbReference type="Gene3D" id="2.70.98.50">
    <property type="entry name" value="putative glycoside hydrolase family protein from bacillus halodurans"/>
    <property type="match status" value="1"/>
</dbReference>
<feature type="chain" id="PRO_5045454362" evidence="1">
    <location>
        <begin position="23"/>
        <end position="818"/>
    </location>
</feature>
<reference evidence="5 6" key="1">
    <citation type="submission" date="2023-07" db="EMBL/GenBank/DDBJ databases">
        <authorList>
            <person name="Lian W.-H."/>
        </authorList>
    </citation>
    <scope>NUCLEOTIDE SEQUENCE [LARGE SCALE GENOMIC DNA]</scope>
    <source>
        <strain evidence="5 6">SYSU DXS3180</strain>
    </source>
</reference>
<evidence type="ECO:0000259" key="3">
    <source>
        <dbReference type="Pfam" id="PF21307"/>
    </source>
</evidence>
<feature type="signal peptide" evidence="1">
    <location>
        <begin position="1"/>
        <end position="22"/>
    </location>
</feature>
<dbReference type="PIRSF" id="PIRSF007663">
    <property type="entry name" value="UCP007663"/>
    <property type="match status" value="1"/>
</dbReference>
<keyword evidence="6" id="KW-1185">Reference proteome</keyword>
<gene>
    <name evidence="5" type="ORF">QTN47_02035</name>
</gene>
<evidence type="ECO:0000313" key="5">
    <source>
        <dbReference type="EMBL" id="MEX6686252.1"/>
    </source>
</evidence>
<dbReference type="EMBL" id="JAULBC010000001">
    <property type="protein sequence ID" value="MEX6686252.1"/>
    <property type="molecule type" value="Genomic_DNA"/>
</dbReference>
<evidence type="ECO:0000259" key="2">
    <source>
        <dbReference type="Pfam" id="PF14498"/>
    </source>
</evidence>
<accession>A0ABV3Z8R5</accession>
<proteinExistence type="predicted"/>
<dbReference type="Pfam" id="PF14498">
    <property type="entry name" value="Glyco_hyd_65N_2"/>
    <property type="match status" value="1"/>
</dbReference>
<dbReference type="Pfam" id="PF22124">
    <property type="entry name" value="Glyco_hydro_95_cat"/>
    <property type="match status" value="1"/>
</dbReference>
<sequence length="818" mass="91134">MKILVRGYLALLLLSTTIVSRAQQNSVYELWYNKPATKWEEALPIGNGRLGAMVFGRPPDELIQLNEDSFWAGGPFNNDNPKAKDALQTVQQLIFEGKYKEAETLASKTFVAEKIHGMPYQPVGDVLLHFPGHEQYEPAKFRRSLDVSKATTTTAYEVNGVHFTREIFSSFIDQAIVIRLTADKANSISFTASMKTPQQGGVKANGHELTLSAISPDHQGIKGAVKVCAITSIKTEGGSINNNDTSITVQGANVATIYVSAATNFNKYNDLTADEISRAKKYLANAESKKYESAKQDQSNFYSKYFNRVVFNLGTTDAAALPTDERLRRFASTFDPALVSLYFQFGRYLLICSSQPGTQPANLQGIWNPLTRPPWDSKYTDNINLEMNYWPAEVTNLSELHEPLVKMVKDLTVTGQTTAKSMYGARGWVLHHNTDLWRFTAPIDGPWGVWPTGGAWLCQHMWEKFVYSGDKKFLKDIYPSMQSASEFFLDVMAKDPQKGWWLVSPSASPENAHNGINISAGTTMDNQIVFALFHNTVQAAKILGINNATTQEISKRIPNLPPMQIGQYSQLQEWFYDWDNPEDKHRHVSHLWGLFPGNEISPYRNAALFEAARNSLIYRGDVSTGWSMGWKVNLWARLLDGDHAEKLITDQLTPVGGNKGGGGTYPNLFDAHPPFQIDGNFGCTSGIAEMLLQSHDGALHVLPALPSQWKDGEIKGLRARGGFETDIKWTNNSLTHLSVKSTLGGNLRIRTYYPIKATSPSIKLAKATGNNNNIFYKTADTKEPVVSPKASLKGLQLRQVYEYDVMTEAGKTYEFEAE</sequence>
<dbReference type="SUPFAM" id="SSF48208">
    <property type="entry name" value="Six-hairpin glycosidases"/>
    <property type="match status" value="1"/>
</dbReference>
<dbReference type="InterPro" id="IPR008928">
    <property type="entry name" value="6-hairpin_glycosidase_sf"/>
</dbReference>
<keyword evidence="5" id="KW-0378">Hydrolase</keyword>
<dbReference type="Gene3D" id="1.50.10.10">
    <property type="match status" value="1"/>
</dbReference>
<dbReference type="InterPro" id="IPR054363">
    <property type="entry name" value="GH95_cat"/>
</dbReference>
<dbReference type="PANTHER" id="PTHR31084:SF0">
    <property type="entry name" value="ALPHA-L-FUCOSIDASE 2"/>
    <property type="match status" value="1"/>
</dbReference>
<feature type="domain" description="Glycosyl hydrolase family 95 N-terminal" evidence="2">
    <location>
        <begin position="30"/>
        <end position="267"/>
    </location>
</feature>
<dbReference type="InterPro" id="IPR049053">
    <property type="entry name" value="AFCA-like_C"/>
</dbReference>
<feature type="domain" description="Glycosyl hydrolase family 95 catalytic" evidence="4">
    <location>
        <begin position="290"/>
        <end position="691"/>
    </location>
</feature>
<organism evidence="5 6">
    <name type="scientific">Danxiaibacter flavus</name>
    <dbReference type="NCBI Taxonomy" id="3049108"/>
    <lineage>
        <taxon>Bacteria</taxon>
        <taxon>Pseudomonadati</taxon>
        <taxon>Bacteroidota</taxon>
        <taxon>Chitinophagia</taxon>
        <taxon>Chitinophagales</taxon>
        <taxon>Chitinophagaceae</taxon>
        <taxon>Danxiaibacter</taxon>
    </lineage>
</organism>
<evidence type="ECO:0000259" key="4">
    <source>
        <dbReference type="Pfam" id="PF22124"/>
    </source>
</evidence>
<evidence type="ECO:0000313" key="6">
    <source>
        <dbReference type="Proteomes" id="UP001560573"/>
    </source>
</evidence>
<dbReference type="InterPro" id="IPR027414">
    <property type="entry name" value="GH95_N_dom"/>
</dbReference>
<dbReference type="RefSeq" id="WP_369327644.1">
    <property type="nucleotide sequence ID" value="NZ_JAULBC010000001.1"/>
</dbReference>
<dbReference type="Pfam" id="PF21307">
    <property type="entry name" value="Glyco_hydro_95_C"/>
    <property type="match status" value="1"/>
</dbReference>
<evidence type="ECO:0000256" key="1">
    <source>
        <dbReference type="SAM" id="SignalP"/>
    </source>
</evidence>